<dbReference type="Proteomes" id="UP000011867">
    <property type="component" value="Chromosome"/>
</dbReference>
<proteinExistence type="inferred from homology"/>
<dbReference type="Pfam" id="PF00528">
    <property type="entry name" value="BPD_transp_1"/>
    <property type="match status" value="2"/>
</dbReference>
<dbReference type="Gene3D" id="1.10.3720.10">
    <property type="entry name" value="MetI-like"/>
    <property type="match status" value="2"/>
</dbReference>
<dbReference type="HOGENOM" id="CLU_021838_0_0_2"/>
<evidence type="ECO:0000256" key="8">
    <source>
        <dbReference type="RuleBase" id="RU363032"/>
    </source>
</evidence>
<evidence type="ECO:0000313" key="11">
    <source>
        <dbReference type="Proteomes" id="UP000011867"/>
    </source>
</evidence>
<sequence length="534" mass="57737">MEPENDSADGRVNLPFSPGLTALCGAIAVALVFPLAWLFLEVVTVDPGRARELTFSAGTADVLLNSLLLMIGVTACSILLGVPLAYLTVRTDLPFRRFWSIAVALPLVVPSYVGAFAFVSAFGPQGEFRDFLAPFGVERLPEVYGLPGSVLVITLYTYPYVYLTTRAALVSFDTRLIDAARTLNYGTWSGFRRVTLPQIRPAIAAGGLLTALYAVSDFGTPAIMRLSVFTREIYVEYNTFGQEYAALLSIQLLVLVLAVLALEWAIRPDQNVRGDDADRAGSRIRLGRLRWPAALLPAGVTAMALAVPVWILLLWLFRTDVARRPSMAFEWTQAVNSVSVAATAAAVATLAALPVAYFAATRDSRLGTLFERATYVGFAVPGVVLGLALVFFGAGYVPWLYQTLPLLIFAYVVRFVPQAVGTTRTSILQVDSKLVEAGRTLGESPIGAFRRITLPHIRSGLVAGAALVFLTTMKELPVTLILRPSGFETIVTQVWRAQESALYQYAAVPALILILISGLSMVVMLAQEGEGHGL</sequence>
<feature type="transmembrane region" description="Helical" evidence="8">
    <location>
        <begin position="337"/>
        <end position="360"/>
    </location>
</feature>
<feature type="transmembrane region" description="Helical" evidence="8">
    <location>
        <begin position="460"/>
        <end position="482"/>
    </location>
</feature>
<feature type="domain" description="ABC transmembrane type-1" evidence="9">
    <location>
        <begin position="63"/>
        <end position="261"/>
    </location>
</feature>
<keyword evidence="4" id="KW-0997">Cell inner membrane</keyword>
<dbReference type="KEGG" id="nmo:Nmlp_3550"/>
<dbReference type="CDD" id="cd06261">
    <property type="entry name" value="TM_PBP2"/>
    <property type="match status" value="2"/>
</dbReference>
<keyword evidence="3" id="KW-1003">Cell membrane</keyword>
<comment type="subcellular location">
    <subcellularLocation>
        <location evidence="1">Cell inner membrane</location>
        <topology evidence="1">Multi-pass membrane protein</topology>
    </subcellularLocation>
    <subcellularLocation>
        <location evidence="8">Cell membrane</location>
        <topology evidence="8">Multi-pass membrane protein</topology>
    </subcellularLocation>
</comment>
<dbReference type="InterPro" id="IPR000515">
    <property type="entry name" value="MetI-like"/>
</dbReference>
<keyword evidence="5 8" id="KW-0812">Transmembrane</keyword>
<accession>M1XTA9</accession>
<dbReference type="STRING" id="268739.Nmlp_3550"/>
<evidence type="ECO:0000256" key="4">
    <source>
        <dbReference type="ARBA" id="ARBA00022519"/>
    </source>
</evidence>
<dbReference type="PANTHER" id="PTHR43357:SF3">
    <property type="entry name" value="FE(3+)-TRANSPORT SYSTEM PERMEASE PROTEIN FBPB 2"/>
    <property type="match status" value="1"/>
</dbReference>
<evidence type="ECO:0000256" key="7">
    <source>
        <dbReference type="ARBA" id="ARBA00023136"/>
    </source>
</evidence>
<dbReference type="GO" id="GO:0055085">
    <property type="term" value="P:transmembrane transport"/>
    <property type="evidence" value="ECO:0007669"/>
    <property type="project" value="InterPro"/>
</dbReference>
<dbReference type="eggNOG" id="arCOG00163">
    <property type="taxonomic scope" value="Archaea"/>
</dbReference>
<feature type="transmembrane region" description="Helical" evidence="8">
    <location>
        <begin position="143"/>
        <end position="163"/>
    </location>
</feature>
<protein>
    <submittedName>
        <fullName evidence="10">ABC-type transport system permease protein</fullName>
    </submittedName>
</protein>
<dbReference type="InterPro" id="IPR035906">
    <property type="entry name" value="MetI-like_sf"/>
</dbReference>
<comment type="similarity">
    <text evidence="8">Belongs to the binding-protein-dependent transport system permease family.</text>
</comment>
<feature type="transmembrane region" description="Helical" evidence="8">
    <location>
        <begin position="202"/>
        <end position="224"/>
    </location>
</feature>
<feature type="transmembrane region" description="Helical" evidence="8">
    <location>
        <begin position="293"/>
        <end position="317"/>
    </location>
</feature>
<dbReference type="SUPFAM" id="SSF161098">
    <property type="entry name" value="MetI-like"/>
    <property type="match status" value="2"/>
</dbReference>
<evidence type="ECO:0000256" key="5">
    <source>
        <dbReference type="ARBA" id="ARBA00022692"/>
    </source>
</evidence>
<feature type="transmembrane region" description="Helical" evidence="8">
    <location>
        <begin position="98"/>
        <end position="123"/>
    </location>
</feature>
<dbReference type="OrthoDB" id="28023at2157"/>
<feature type="transmembrane region" description="Helical" evidence="8">
    <location>
        <begin position="244"/>
        <end position="266"/>
    </location>
</feature>
<keyword evidence="2 8" id="KW-0813">Transport</keyword>
<feature type="transmembrane region" description="Helical" evidence="8">
    <location>
        <begin position="399"/>
        <end position="416"/>
    </location>
</feature>
<dbReference type="PANTHER" id="PTHR43357">
    <property type="entry name" value="INNER MEMBRANE ABC TRANSPORTER PERMEASE PROTEIN YDCV"/>
    <property type="match status" value="1"/>
</dbReference>
<dbReference type="EMBL" id="HF582854">
    <property type="protein sequence ID" value="CCQ37674.1"/>
    <property type="molecule type" value="Genomic_DNA"/>
</dbReference>
<reference evidence="10 11" key="1">
    <citation type="journal article" date="2013" name="Genome Announc.">
        <title>Genome of the haloarchaeon Natronomonas moolapensis, a neutrophilic member of a previously haloalkaliphilic genus.</title>
        <authorList>
            <person name="Dyall-Smith M.L."/>
            <person name="Pfeiffer F."/>
            <person name="Oberwinkler T."/>
            <person name="Klee K."/>
            <person name="Rampp M."/>
            <person name="Palm P."/>
            <person name="Gross K."/>
            <person name="Schuster S.C."/>
            <person name="Oesterhelt D."/>
        </authorList>
    </citation>
    <scope>NUCLEOTIDE SEQUENCE [LARGE SCALE GENOMIC DNA]</scope>
    <source>
        <strain evidence="11">DSM 18674 / JCM 14361 / 8.8.11</strain>
    </source>
</reference>
<evidence type="ECO:0000256" key="3">
    <source>
        <dbReference type="ARBA" id="ARBA00022475"/>
    </source>
</evidence>
<gene>
    <name evidence="10" type="ordered locus">Nmlp_3550</name>
</gene>
<dbReference type="PROSITE" id="PS50928">
    <property type="entry name" value="ABC_TM1"/>
    <property type="match status" value="2"/>
</dbReference>
<feature type="transmembrane region" description="Helical" evidence="8">
    <location>
        <begin position="372"/>
        <end position="393"/>
    </location>
</feature>
<feature type="domain" description="ABC transmembrane type-1" evidence="9">
    <location>
        <begin position="334"/>
        <end position="524"/>
    </location>
</feature>
<feature type="transmembrane region" description="Helical" evidence="8">
    <location>
        <begin position="62"/>
        <end position="86"/>
    </location>
</feature>
<evidence type="ECO:0000259" key="9">
    <source>
        <dbReference type="PROSITE" id="PS50928"/>
    </source>
</evidence>
<keyword evidence="11" id="KW-1185">Reference proteome</keyword>
<evidence type="ECO:0000313" key="10">
    <source>
        <dbReference type="EMBL" id="CCQ37674.1"/>
    </source>
</evidence>
<dbReference type="RefSeq" id="WP_015410411.1">
    <property type="nucleotide sequence ID" value="NC_020388.1"/>
</dbReference>
<dbReference type="AlphaFoldDB" id="M1XTA9"/>
<keyword evidence="6 8" id="KW-1133">Transmembrane helix</keyword>
<name>M1XTA9_NATM8</name>
<organism evidence="10 11">
    <name type="scientific">Natronomonas moolapensis (strain DSM 18674 / CECT 7526 / JCM 14361 / 8.8.11)</name>
    <dbReference type="NCBI Taxonomy" id="268739"/>
    <lineage>
        <taxon>Archaea</taxon>
        <taxon>Methanobacteriati</taxon>
        <taxon>Methanobacteriota</taxon>
        <taxon>Stenosarchaea group</taxon>
        <taxon>Halobacteria</taxon>
        <taxon>Halobacteriales</taxon>
        <taxon>Natronomonadaceae</taxon>
        <taxon>Natronomonas</taxon>
    </lineage>
</organism>
<evidence type="ECO:0000256" key="6">
    <source>
        <dbReference type="ARBA" id="ARBA00022989"/>
    </source>
</evidence>
<feature type="transmembrane region" description="Helical" evidence="8">
    <location>
        <begin position="20"/>
        <end position="40"/>
    </location>
</feature>
<dbReference type="GO" id="GO:0005886">
    <property type="term" value="C:plasma membrane"/>
    <property type="evidence" value="ECO:0007669"/>
    <property type="project" value="UniProtKB-SubCell"/>
</dbReference>
<dbReference type="GeneID" id="14651940"/>
<evidence type="ECO:0000256" key="1">
    <source>
        <dbReference type="ARBA" id="ARBA00004429"/>
    </source>
</evidence>
<evidence type="ECO:0000256" key="2">
    <source>
        <dbReference type="ARBA" id="ARBA00022448"/>
    </source>
</evidence>
<feature type="transmembrane region" description="Helical" evidence="8">
    <location>
        <begin position="502"/>
        <end position="526"/>
    </location>
</feature>
<keyword evidence="7 8" id="KW-0472">Membrane</keyword>